<feature type="region of interest" description="Disordered" evidence="1">
    <location>
        <begin position="31"/>
        <end position="52"/>
    </location>
</feature>
<keyword evidence="3" id="KW-1185">Reference proteome</keyword>
<evidence type="ECO:0000256" key="1">
    <source>
        <dbReference type="SAM" id="MobiDB-lite"/>
    </source>
</evidence>
<gene>
    <name evidence="2" type="ORF">LPLAT_LOCUS12453</name>
</gene>
<organism evidence="2 3">
    <name type="scientific">Lasius platythorax</name>
    <dbReference type="NCBI Taxonomy" id="488582"/>
    <lineage>
        <taxon>Eukaryota</taxon>
        <taxon>Metazoa</taxon>
        <taxon>Ecdysozoa</taxon>
        <taxon>Arthropoda</taxon>
        <taxon>Hexapoda</taxon>
        <taxon>Insecta</taxon>
        <taxon>Pterygota</taxon>
        <taxon>Neoptera</taxon>
        <taxon>Endopterygota</taxon>
        <taxon>Hymenoptera</taxon>
        <taxon>Apocrita</taxon>
        <taxon>Aculeata</taxon>
        <taxon>Formicoidea</taxon>
        <taxon>Formicidae</taxon>
        <taxon>Formicinae</taxon>
        <taxon>Lasius</taxon>
        <taxon>Lasius</taxon>
    </lineage>
</organism>
<proteinExistence type="predicted"/>
<sequence>MLRHCRVVLASGGGGERRCLSKRQALEPSMPWRRGLYEKERETTRNKRTGVDPNVDETLIDVADGSLFVTRFAR</sequence>
<name>A0AAV2P6I3_9HYME</name>
<protein>
    <submittedName>
        <fullName evidence="2">Uncharacterized protein</fullName>
    </submittedName>
</protein>
<accession>A0AAV2P6I3</accession>
<dbReference type="Proteomes" id="UP001497644">
    <property type="component" value="Chromosome 7"/>
</dbReference>
<dbReference type="AlphaFoldDB" id="A0AAV2P6I3"/>
<reference evidence="2" key="1">
    <citation type="submission" date="2024-04" db="EMBL/GenBank/DDBJ databases">
        <authorList>
            <consortium name="Molecular Ecology Group"/>
        </authorList>
    </citation>
    <scope>NUCLEOTIDE SEQUENCE</scope>
</reference>
<evidence type="ECO:0000313" key="3">
    <source>
        <dbReference type="Proteomes" id="UP001497644"/>
    </source>
</evidence>
<dbReference type="EMBL" id="OZ034830">
    <property type="protein sequence ID" value="CAL1687208.1"/>
    <property type="molecule type" value="Genomic_DNA"/>
</dbReference>
<evidence type="ECO:0000313" key="2">
    <source>
        <dbReference type="EMBL" id="CAL1687208.1"/>
    </source>
</evidence>
<feature type="compositionally biased region" description="Basic and acidic residues" evidence="1">
    <location>
        <begin position="35"/>
        <end position="45"/>
    </location>
</feature>